<gene>
    <name evidence="1" type="ORF">N8T08_008260</name>
</gene>
<protein>
    <submittedName>
        <fullName evidence="1">Uncharacterized protein</fullName>
    </submittedName>
</protein>
<evidence type="ECO:0000313" key="1">
    <source>
        <dbReference type="EMBL" id="KAK1142054.1"/>
    </source>
</evidence>
<keyword evidence="2" id="KW-1185">Reference proteome</keyword>
<proteinExistence type="predicted"/>
<organism evidence="1 2">
    <name type="scientific">Aspergillus melleus</name>
    <dbReference type="NCBI Taxonomy" id="138277"/>
    <lineage>
        <taxon>Eukaryota</taxon>
        <taxon>Fungi</taxon>
        <taxon>Dikarya</taxon>
        <taxon>Ascomycota</taxon>
        <taxon>Pezizomycotina</taxon>
        <taxon>Eurotiomycetes</taxon>
        <taxon>Eurotiomycetidae</taxon>
        <taxon>Eurotiales</taxon>
        <taxon>Aspergillaceae</taxon>
        <taxon>Aspergillus</taxon>
        <taxon>Aspergillus subgen. Circumdati</taxon>
    </lineage>
</organism>
<evidence type="ECO:0000313" key="2">
    <source>
        <dbReference type="Proteomes" id="UP001177260"/>
    </source>
</evidence>
<comment type="caution">
    <text evidence="1">The sequence shown here is derived from an EMBL/GenBank/DDBJ whole genome shotgun (WGS) entry which is preliminary data.</text>
</comment>
<sequence>MSDESGDDVNDYVVIPRPGTPGKNNGEPPHVVQEIKTWLSPTDTTSPASEYRKHLNSHATGTGEWILETDQYRRWSETDTVGDLWIRGIPGSGKSVVAASMVRRLQRRGDAPVLFFFFREIIEANRTPQSLARDFCHGLLDHSPILQSMLEKLKSKNRGVQEVPFGGIWKCLSSALAAMPKVYCVVDALDEMESGHDHFLQDLLNLGRNSPKSIKLILTSRQVPHLEKHLGGSCLLDLRLDRRNVDRDIAIYITQRLESEVTLAEEEAGEIKKAICDRGKGLFLYARLVTDQLLLHPTTIVSQLNQLPDGLGSMYTNILRDHAARSQTTAEFQRLVLEYIVYSARPLRLLELSTIIDSLPDRGGLSADQPAKIAIRSTCGPLLEVCEDGVIQIIHHSLTEFLLNRDVSHIQQAAVDREFAVLDPEIAHENIARGCVKYVTVCCLRELNQFTAKTFPDSRALWQRYPFLQYAAKNWLYHAYMFKPTEDFLSFLDAFFNEPATFASWQRLCLYIRLTDLTDSTPLHVAAHSGLQDYVEHLLANGADTEALDDYNRTPLTHAAMEGYSEVAQTLLNHNARHDLVDDDMMTPIHYAAKLNHAEVAGCDVNATDHKGRSALFAWADFHNDNMNERTAAFISSLLENGADPCLENLDGGTPLHEIKRNRQLEECLKLFVQAGADIDVARKTDGMTPVHIAAQERSVVDSMIFSRLKADFNKQDLQGNTPLHYICQNWCRLWKHKDEETWVSLSDLNIKNYAGRAALSEFLMHVSSQGQHEDLSLFLKHGADLESRDHRGRTALLTLLSSLSTHQAKYIPDLLRLGADVKARDFQGKSVLHYAATSVEQVSILKMLIDAGADINSLDHDAATSDFNTRQLMDHGADIQAKTIRGQTALHYAAEAGQPNSVGLLLEAYVAQSLTVDDISVGGRTALHEAAKSGRYESVKLLLDAGSRVDIRDRHGRTPFHAVAEFDQLSIPRKRRRAYESTEAHAGKRPDDKIEKLESVGLVISSEEDSPSAREVVQVLLAAGADPAQRDNDKRTASETALLLGSFDVVDELAGLMTLKILSTDDSPGLIDSDPVGEALLTSSRESLSMILGTMSKSSDKQDVLKRVISTGNVRLTEELLCSFEVNLTEEDRTSALQFSLQWGLLSMARCLLPYIPNLHCILPSLLDTATERHLCNLEMVKLLIQSAVRLPCGETCINSREGCRKLDYSSALHRLATGKYWWYPRALAILLETGANTELLNKGKTPLQTALQAGRPDAYEICLWCDEAFDILLGCGADVNSSSAQGEMSPLQNALESKRDVSIVQRLLDHGASVKDKPVVASAITGQNPAALELLLKAGADPNVMYTTKEFYQANKPETPLKHAAGKSETLMEVLLAYGADPHHPLYDGTSSVLHEICALNARVTPIAKAGYGIETRDKNGQTPLLRACIFGEYHFRLARSPRNEESSAVELIRAGANVNAIDDLGSTALHYAICSGLDKVVMELLNHAASSTARNNHGLTPLHSALTGLTNLSEPPEEDYHIPSTQMVRQLLAKGADPLEPLPDGRTALHCIIPGLMQNSEEERPARKALGKQNETDVSFLDYKELYQTFVDAGCSREARDNEGNTPIFAYVRRIRCYHSDIESRIAPDLDDMRDIFTAHDIHAVNNAGDTLLHAVASREEDWEDLQDHDVMIFKLLVDLGLDPGTENKDGATPLDVADAWERDEILALFARDE</sequence>
<dbReference type="EMBL" id="JAOPJF010000055">
    <property type="protein sequence ID" value="KAK1142054.1"/>
    <property type="molecule type" value="Genomic_DNA"/>
</dbReference>
<reference evidence="1 2" key="1">
    <citation type="journal article" date="2023" name="ACS Omega">
        <title>Identification of the Neoaspergillic Acid Biosynthesis Gene Cluster by Establishing an In Vitro CRISPR-Ribonucleoprotein Genetic System in Aspergillus melleus.</title>
        <authorList>
            <person name="Yuan B."/>
            <person name="Grau M.F."/>
            <person name="Murata R.M."/>
            <person name="Torok T."/>
            <person name="Venkateswaran K."/>
            <person name="Stajich J.E."/>
            <person name="Wang C.C.C."/>
        </authorList>
    </citation>
    <scope>NUCLEOTIDE SEQUENCE [LARGE SCALE GENOMIC DNA]</scope>
    <source>
        <strain evidence="1 2">IMV 1140</strain>
    </source>
</reference>
<name>A0ACC3AWJ0_9EURO</name>
<accession>A0ACC3AWJ0</accession>
<dbReference type="Proteomes" id="UP001177260">
    <property type="component" value="Unassembled WGS sequence"/>
</dbReference>